<dbReference type="InterPro" id="IPR013766">
    <property type="entry name" value="Thioredoxin_domain"/>
</dbReference>
<keyword evidence="7" id="KW-1015">Disulfide bond</keyword>
<dbReference type="GO" id="GO:0034599">
    <property type="term" value="P:cellular response to oxidative stress"/>
    <property type="evidence" value="ECO:0007669"/>
    <property type="project" value="TreeGrafter"/>
</dbReference>
<dbReference type="SUPFAM" id="SSF52833">
    <property type="entry name" value="Thioredoxin-like"/>
    <property type="match status" value="1"/>
</dbReference>
<evidence type="ECO:0000313" key="15">
    <source>
        <dbReference type="EMBL" id="AYF99536.1"/>
    </source>
</evidence>
<evidence type="ECO:0000256" key="11">
    <source>
        <dbReference type="ARBA" id="ARBA00041373"/>
    </source>
</evidence>
<dbReference type="Pfam" id="PF00578">
    <property type="entry name" value="AhpC-TSA"/>
    <property type="match status" value="1"/>
</dbReference>
<dbReference type="EMBL" id="CP032630">
    <property type="protein sequence ID" value="AYF99536.1"/>
    <property type="molecule type" value="Genomic_DNA"/>
</dbReference>
<dbReference type="InterPro" id="IPR036249">
    <property type="entry name" value="Thioredoxin-like_sf"/>
</dbReference>
<dbReference type="PIRSF" id="PIRSF000239">
    <property type="entry name" value="AHPC"/>
    <property type="match status" value="1"/>
</dbReference>
<accession>A0A387BEQ9</accession>
<evidence type="ECO:0000256" key="13">
    <source>
        <dbReference type="PIRSR" id="PIRSR000239-1"/>
    </source>
</evidence>
<evidence type="ECO:0000256" key="9">
    <source>
        <dbReference type="ARBA" id="ARBA00032824"/>
    </source>
</evidence>
<dbReference type="GO" id="GO:0008379">
    <property type="term" value="F:thioredoxin peroxidase activity"/>
    <property type="evidence" value="ECO:0007669"/>
    <property type="project" value="TreeGrafter"/>
</dbReference>
<feature type="active site" description="Cysteine sulfenic acid (-SOH) intermediate; for peroxidase activity" evidence="13">
    <location>
        <position position="54"/>
    </location>
</feature>
<feature type="domain" description="Thioredoxin" evidence="14">
    <location>
        <begin position="5"/>
        <end position="159"/>
    </location>
</feature>
<dbReference type="InterPro" id="IPR000866">
    <property type="entry name" value="AhpC/TSA"/>
</dbReference>
<protein>
    <recommendedName>
        <fullName evidence="3">thioredoxin-dependent peroxiredoxin</fullName>
        <ecNumber evidence="3">1.11.1.24</ecNumber>
    </recommendedName>
    <alternativeName>
        <fullName evidence="11">Bacterioferritin comigratory protein</fullName>
    </alternativeName>
    <alternativeName>
        <fullName evidence="9">Thioredoxin peroxidase</fullName>
    </alternativeName>
</protein>
<organism evidence="15 16">
    <name type="scientific">Protaetiibacter intestinalis</name>
    <dbReference type="NCBI Taxonomy" id="2419774"/>
    <lineage>
        <taxon>Bacteria</taxon>
        <taxon>Bacillati</taxon>
        <taxon>Actinomycetota</taxon>
        <taxon>Actinomycetes</taxon>
        <taxon>Micrococcales</taxon>
        <taxon>Microbacteriaceae</taxon>
        <taxon>Protaetiibacter</taxon>
    </lineage>
</organism>
<evidence type="ECO:0000256" key="3">
    <source>
        <dbReference type="ARBA" id="ARBA00013017"/>
    </source>
</evidence>
<keyword evidence="16" id="KW-1185">Reference proteome</keyword>
<evidence type="ECO:0000259" key="14">
    <source>
        <dbReference type="PROSITE" id="PS51352"/>
    </source>
</evidence>
<evidence type="ECO:0000256" key="1">
    <source>
        <dbReference type="ARBA" id="ARBA00003330"/>
    </source>
</evidence>
<proteinExistence type="inferred from homology"/>
<evidence type="ECO:0000256" key="6">
    <source>
        <dbReference type="ARBA" id="ARBA00023002"/>
    </source>
</evidence>
<dbReference type="InterPro" id="IPR050924">
    <property type="entry name" value="Peroxiredoxin_BCP/PrxQ"/>
</dbReference>
<dbReference type="PANTHER" id="PTHR42801">
    <property type="entry name" value="THIOREDOXIN-DEPENDENT PEROXIDE REDUCTASE"/>
    <property type="match status" value="1"/>
</dbReference>
<keyword evidence="4" id="KW-0575">Peroxidase</keyword>
<keyword evidence="8" id="KW-0676">Redox-active center</keyword>
<gene>
    <name evidence="15" type="ORF">D7I47_09575</name>
</gene>
<keyword evidence="5" id="KW-0049">Antioxidant</keyword>
<reference evidence="16" key="1">
    <citation type="submission" date="2018-09" db="EMBL/GenBank/DDBJ databases">
        <title>Genome sequencing of strain 2DFWR-13.</title>
        <authorList>
            <person name="Heo J."/>
            <person name="Kim S.-J."/>
            <person name="Kwon S.-W."/>
        </authorList>
    </citation>
    <scope>NUCLEOTIDE SEQUENCE [LARGE SCALE GENOMIC DNA]</scope>
    <source>
        <strain evidence="16">2DFWR-13</strain>
    </source>
</reference>
<dbReference type="OrthoDB" id="9812811at2"/>
<sequence>MVTGTDIGDLAPDFTLPGIRIEDGTPVAAEYRLSAARGRPIVLAFYPLDASKVCTEQLCSYQDQLKGFENLGAEVWGISLQGVESHEEFARAQGITFPLLAADVATAKSFGVMLGSLAIRRSVFIIDAEGVIRWKHVAMLGLTYRSAETIREQLRLLFPEPEVGQTRFALAPPE</sequence>
<comment type="subunit">
    <text evidence="2">Monomer.</text>
</comment>
<dbReference type="EC" id="1.11.1.24" evidence="3"/>
<dbReference type="PROSITE" id="PS51352">
    <property type="entry name" value="THIOREDOXIN_2"/>
    <property type="match status" value="1"/>
</dbReference>
<dbReference type="GO" id="GO:0005737">
    <property type="term" value="C:cytoplasm"/>
    <property type="evidence" value="ECO:0007669"/>
    <property type="project" value="TreeGrafter"/>
</dbReference>
<dbReference type="PANTHER" id="PTHR42801:SF4">
    <property type="entry name" value="AHPC_TSA FAMILY PROTEIN"/>
    <property type="match status" value="1"/>
</dbReference>
<evidence type="ECO:0000256" key="10">
    <source>
        <dbReference type="ARBA" id="ARBA00038489"/>
    </source>
</evidence>
<dbReference type="KEGG" id="lyd:D7I47_09575"/>
<dbReference type="Proteomes" id="UP000278886">
    <property type="component" value="Chromosome"/>
</dbReference>
<evidence type="ECO:0000256" key="12">
    <source>
        <dbReference type="ARBA" id="ARBA00049091"/>
    </source>
</evidence>
<dbReference type="Gene3D" id="3.40.30.10">
    <property type="entry name" value="Glutaredoxin"/>
    <property type="match status" value="1"/>
</dbReference>
<comment type="function">
    <text evidence="1">Thiol-specific peroxidase that catalyzes the reduction of hydrogen peroxide and organic hydroperoxides to water and alcohols, respectively. Plays a role in cell protection against oxidative stress by detoxifying peroxides and as sensor of hydrogen peroxide-mediated signaling events.</text>
</comment>
<dbReference type="GO" id="GO:0045454">
    <property type="term" value="P:cell redox homeostasis"/>
    <property type="evidence" value="ECO:0007669"/>
    <property type="project" value="TreeGrafter"/>
</dbReference>
<evidence type="ECO:0000256" key="5">
    <source>
        <dbReference type="ARBA" id="ARBA00022862"/>
    </source>
</evidence>
<dbReference type="AlphaFoldDB" id="A0A387BEQ9"/>
<dbReference type="InterPro" id="IPR024706">
    <property type="entry name" value="Peroxiredoxin_AhpC-typ"/>
</dbReference>
<name>A0A387BEQ9_9MICO</name>
<comment type="catalytic activity">
    <reaction evidence="12">
        <text>a hydroperoxide + [thioredoxin]-dithiol = an alcohol + [thioredoxin]-disulfide + H2O</text>
        <dbReference type="Rhea" id="RHEA:62620"/>
        <dbReference type="Rhea" id="RHEA-COMP:10698"/>
        <dbReference type="Rhea" id="RHEA-COMP:10700"/>
        <dbReference type="ChEBI" id="CHEBI:15377"/>
        <dbReference type="ChEBI" id="CHEBI:29950"/>
        <dbReference type="ChEBI" id="CHEBI:30879"/>
        <dbReference type="ChEBI" id="CHEBI:35924"/>
        <dbReference type="ChEBI" id="CHEBI:50058"/>
        <dbReference type="EC" id="1.11.1.24"/>
    </reaction>
</comment>
<evidence type="ECO:0000256" key="4">
    <source>
        <dbReference type="ARBA" id="ARBA00022559"/>
    </source>
</evidence>
<comment type="similarity">
    <text evidence="10">Belongs to the peroxiredoxin family. BCP/PrxQ subfamily.</text>
</comment>
<evidence type="ECO:0000256" key="8">
    <source>
        <dbReference type="ARBA" id="ARBA00023284"/>
    </source>
</evidence>
<evidence type="ECO:0000256" key="2">
    <source>
        <dbReference type="ARBA" id="ARBA00011245"/>
    </source>
</evidence>
<evidence type="ECO:0000256" key="7">
    <source>
        <dbReference type="ARBA" id="ARBA00023157"/>
    </source>
</evidence>
<keyword evidence="6" id="KW-0560">Oxidoreductase</keyword>
<evidence type="ECO:0000313" key="16">
    <source>
        <dbReference type="Proteomes" id="UP000278886"/>
    </source>
</evidence>